<dbReference type="Gene3D" id="3.40.250.10">
    <property type="entry name" value="Rhodanese-like domain"/>
    <property type="match status" value="1"/>
</dbReference>
<feature type="domain" description="Rhodanese" evidence="2">
    <location>
        <begin position="58"/>
        <end position="120"/>
    </location>
</feature>
<dbReference type="EMBL" id="LT907975">
    <property type="protein sequence ID" value="SOB58634.1"/>
    <property type="molecule type" value="Genomic_DNA"/>
</dbReference>
<organism evidence="3 4">
    <name type="scientific">Pseudodesulfovibrio profundus</name>
    <dbReference type="NCBI Taxonomy" id="57320"/>
    <lineage>
        <taxon>Bacteria</taxon>
        <taxon>Pseudomonadati</taxon>
        <taxon>Thermodesulfobacteriota</taxon>
        <taxon>Desulfovibrionia</taxon>
        <taxon>Desulfovibrionales</taxon>
        <taxon>Desulfovibrionaceae</taxon>
    </lineage>
</organism>
<keyword evidence="1" id="KW-0732">Signal</keyword>
<feature type="chain" id="PRO_5012699819" evidence="1">
    <location>
        <begin position="23"/>
        <end position="122"/>
    </location>
</feature>
<dbReference type="KEGG" id="pprf:DPRO_1734"/>
<dbReference type="SUPFAM" id="SSF52821">
    <property type="entry name" value="Rhodanese/Cell cycle control phosphatase"/>
    <property type="match status" value="1"/>
</dbReference>
<dbReference type="Proteomes" id="UP000219215">
    <property type="component" value="Chromosome DPRO"/>
</dbReference>
<dbReference type="OrthoDB" id="5471268at2"/>
<name>A0A2C8F7T2_9BACT</name>
<evidence type="ECO:0000313" key="4">
    <source>
        <dbReference type="Proteomes" id="UP000219215"/>
    </source>
</evidence>
<feature type="signal peptide" evidence="1">
    <location>
        <begin position="1"/>
        <end position="22"/>
    </location>
</feature>
<dbReference type="InterPro" id="IPR036873">
    <property type="entry name" value="Rhodanese-like_dom_sf"/>
</dbReference>
<reference evidence="4" key="1">
    <citation type="submission" date="2017-09" db="EMBL/GenBank/DDBJ databases">
        <authorList>
            <person name="Regsiter A."/>
            <person name="William W."/>
        </authorList>
    </citation>
    <scope>NUCLEOTIDE SEQUENCE [LARGE SCALE GENOMIC DNA]</scope>
    <source>
        <strain evidence="4">500-1</strain>
    </source>
</reference>
<accession>A0A2C8F7T2</accession>
<dbReference type="Pfam" id="PF00581">
    <property type="entry name" value="Rhodanese"/>
    <property type="match status" value="1"/>
</dbReference>
<evidence type="ECO:0000256" key="1">
    <source>
        <dbReference type="SAM" id="SignalP"/>
    </source>
</evidence>
<protein>
    <submittedName>
        <fullName evidence="3">Rhodanese domain protein</fullName>
    </submittedName>
</protein>
<dbReference type="CDD" id="cd00158">
    <property type="entry name" value="RHOD"/>
    <property type="match status" value="1"/>
</dbReference>
<proteinExistence type="predicted"/>
<dbReference type="AlphaFoldDB" id="A0A2C8F7T2"/>
<evidence type="ECO:0000313" key="3">
    <source>
        <dbReference type="EMBL" id="SOB58634.1"/>
    </source>
</evidence>
<sequence>MMKTTSSIVVVLLVLCLFLPNAARCADEEIWWESAREEADKEGYKLINTKELAEILDSDSTAIIVDVRADYEFMAGHIPDAENMEFDLGDRMGLSDEKRTAFTELIGGDKQRRVIIYCRSFR</sequence>
<dbReference type="PROSITE" id="PS50206">
    <property type="entry name" value="RHODANESE_3"/>
    <property type="match status" value="1"/>
</dbReference>
<keyword evidence="4" id="KW-1185">Reference proteome</keyword>
<dbReference type="InterPro" id="IPR001763">
    <property type="entry name" value="Rhodanese-like_dom"/>
</dbReference>
<gene>
    <name evidence="3" type="ORF">DPRO_1734</name>
</gene>
<evidence type="ECO:0000259" key="2">
    <source>
        <dbReference type="PROSITE" id="PS50206"/>
    </source>
</evidence>